<evidence type="ECO:0000313" key="4">
    <source>
        <dbReference type="Proteomes" id="UP000553343"/>
    </source>
</evidence>
<keyword evidence="3" id="KW-0966">Cell projection</keyword>
<evidence type="ECO:0000259" key="2">
    <source>
        <dbReference type="Pfam" id="PF02120"/>
    </source>
</evidence>
<dbReference type="AlphaFoldDB" id="A0A850SXF2"/>
<sequence length="628" mass="68007">MAQDPNPAIGGRNIEIATPENAHFAVRTTKQKGADTETEISPQDMAQDPNPAIGRRNIEIPTPENAHFAVRTTKQKVSNIEEALENGGGTEFLTQLKSLLLSLSDSDLDNLSIDKEGLEALGHLLVQAGFDQTSVEELMSNLTLTLEEKNGLISVSDFMGELFELPLAEDEDITQAETLMPTSDLPYIKSLLSMMGVDAHKITAIMDDVSEGTRGFDFDGFIEQLEQLLNTAGESGLTYQTDGEDDAYTTLLKQLDLDSFIIIKESGEPLTLTTVIDALGQKLDSIKDGRADRPEQSVSTMFTTDSIDALATPSGRHGLLNQLFSGLNIQENSEQGINSTLALSASSNAIVKEIEDRFQVQFMDQISRDDVNTTKKTVDTPAFGNTRFADIQTENTDSDRAFKIANNFSGTAGTSKESVSQASIKAAQADAAALEKAASSTNFQSGDTTSKISETQPLVFGVEKSITTTTVGASNTQRSEQAFSTLPDFVTRQVEKSIVRSINTGDDTIRMQLKPAELGRVYMSIEHTESTMKVSVITENQSAKDILAANVNEIKTMLSSSGISLESFEVDMSSDFQQSMADSRAQDQSAGKKRLKRRAGDDAQEDGADNLTVQRTVKNNSGALHFVA</sequence>
<comment type="caution">
    <text evidence="3">The sequence shown here is derived from an EMBL/GenBank/DDBJ whole genome shotgun (WGS) entry which is preliminary data.</text>
</comment>
<feature type="domain" description="Flagellar hook-length control protein-like C-terminal" evidence="2">
    <location>
        <begin position="502"/>
        <end position="578"/>
    </location>
</feature>
<evidence type="ECO:0000256" key="1">
    <source>
        <dbReference type="SAM" id="MobiDB-lite"/>
    </source>
</evidence>
<feature type="region of interest" description="Disordered" evidence="1">
    <location>
        <begin position="576"/>
        <end position="610"/>
    </location>
</feature>
<evidence type="ECO:0000313" key="3">
    <source>
        <dbReference type="EMBL" id="NWH04103.1"/>
    </source>
</evidence>
<dbReference type="Pfam" id="PF02120">
    <property type="entry name" value="Flg_hook"/>
    <property type="match status" value="1"/>
</dbReference>
<dbReference type="InterPro" id="IPR038610">
    <property type="entry name" value="FliK-like_C_sf"/>
</dbReference>
<organism evidence="3 4">
    <name type="scientific">Desulfobacter latus</name>
    <dbReference type="NCBI Taxonomy" id="2292"/>
    <lineage>
        <taxon>Bacteria</taxon>
        <taxon>Pseudomonadati</taxon>
        <taxon>Thermodesulfobacteriota</taxon>
        <taxon>Desulfobacteria</taxon>
        <taxon>Desulfobacterales</taxon>
        <taxon>Desulfobacteraceae</taxon>
        <taxon>Desulfobacter</taxon>
    </lineage>
</organism>
<dbReference type="Proteomes" id="UP000553343">
    <property type="component" value="Unassembled WGS sequence"/>
</dbReference>
<accession>A0A850SXF2</accession>
<dbReference type="Gene3D" id="3.30.750.140">
    <property type="match status" value="1"/>
</dbReference>
<dbReference type="InterPro" id="IPR021136">
    <property type="entry name" value="Flagellar_hook_control-like_C"/>
</dbReference>
<keyword evidence="4" id="KW-1185">Reference proteome</keyword>
<reference evidence="3 4" key="1">
    <citation type="submission" date="2020-06" db="EMBL/GenBank/DDBJ databases">
        <title>High-quality draft genome of sulfate reducer Desulfobacter latus type strain AcrS2 isolated from marine sediment.</title>
        <authorList>
            <person name="Hoppe M."/>
            <person name="Larsen C.K."/>
            <person name="Marshall I.P.G."/>
            <person name="Schramm A."/>
            <person name="Marietou A.G."/>
        </authorList>
    </citation>
    <scope>NUCLEOTIDE SEQUENCE [LARGE SCALE GENOMIC DNA]</scope>
    <source>
        <strain evidence="3 4">AcRS2</strain>
    </source>
</reference>
<feature type="compositionally biased region" description="Polar residues" evidence="1">
    <location>
        <begin position="576"/>
        <end position="589"/>
    </location>
</feature>
<name>A0A850SXF2_9BACT</name>
<protein>
    <submittedName>
        <fullName evidence="3">Flagellar hook-length control protein FliK</fullName>
    </submittedName>
</protein>
<feature type="region of interest" description="Disordered" evidence="1">
    <location>
        <begin position="1"/>
        <end position="51"/>
    </location>
</feature>
<keyword evidence="3" id="KW-0969">Cilium</keyword>
<dbReference type="CDD" id="cd17470">
    <property type="entry name" value="T3SS_Flik_C"/>
    <property type="match status" value="1"/>
</dbReference>
<proteinExistence type="predicted"/>
<dbReference type="EMBL" id="JACADJ010000007">
    <property type="protein sequence ID" value="NWH04103.1"/>
    <property type="molecule type" value="Genomic_DNA"/>
</dbReference>
<gene>
    <name evidence="3" type="ORF">HXW94_03700</name>
</gene>
<keyword evidence="3" id="KW-0282">Flagellum</keyword>